<feature type="compositionally biased region" description="Low complexity" evidence="1">
    <location>
        <begin position="424"/>
        <end position="437"/>
    </location>
</feature>
<name>A0AAN6PJ64_9PEZI</name>
<evidence type="ECO:0000313" key="4">
    <source>
        <dbReference type="Proteomes" id="UP001303115"/>
    </source>
</evidence>
<dbReference type="GO" id="GO:0005634">
    <property type="term" value="C:nucleus"/>
    <property type="evidence" value="ECO:0007669"/>
    <property type="project" value="TreeGrafter"/>
</dbReference>
<feature type="compositionally biased region" description="Polar residues" evidence="1">
    <location>
        <begin position="412"/>
        <end position="423"/>
    </location>
</feature>
<dbReference type="GO" id="GO:0031048">
    <property type="term" value="P:regulatory ncRNA-mediated heterochromatin formation"/>
    <property type="evidence" value="ECO:0007669"/>
    <property type="project" value="TreeGrafter"/>
</dbReference>
<dbReference type="EMBL" id="MU854348">
    <property type="protein sequence ID" value="KAK4041973.1"/>
    <property type="molecule type" value="Genomic_DNA"/>
</dbReference>
<feature type="region of interest" description="Disordered" evidence="1">
    <location>
        <begin position="373"/>
        <end position="469"/>
    </location>
</feature>
<sequence>MFRRRWSGLPADPVFASDLKELGYFINDVDEIRSIEDPDYYFKYFLTKNDRWNERQRFAFNEAIHKEIHARLDAQNFTTIPLPLGTPPTKPHVPIRTSPNISTATRVVLLFGESSQALGVLAHRVIGGKGGGVTCGSVLGLIAALNTQRSSAADPSPPAIVLANAGELWWWPEGGHGLTPVARHGVPMASAVHLGRYHDAKVNEIPGNRTVREHVRGVFEAVVLGGGMVREEAKVDVIALGDTADEVEGYLDDDRVWEKVGRRLGCLVTLGSCYSSKEFKCEGFKRFMAERARAYMMHHTPLDTPVAGPGGNPGAAGFTSYGCPVYSAGEARVIETMLIEAQPAVLNWMQQVALEGEAYKNAVVEIYGEEEVGQGSSWWGVPDNGNDENEAETQTKDTEAADDEVKDGGEAQINQENGKASGSNAQANDNNAPANGNVVQAVGNDGAGVGMVEAQGGKAKPVDGPNAQDMKDLVKEIKDLKITN</sequence>
<reference evidence="4" key="1">
    <citation type="journal article" date="2023" name="Mol. Phylogenet. Evol.">
        <title>Genome-scale phylogeny and comparative genomics of the fungal order Sordariales.</title>
        <authorList>
            <person name="Hensen N."/>
            <person name="Bonometti L."/>
            <person name="Westerberg I."/>
            <person name="Brannstrom I.O."/>
            <person name="Guillou S."/>
            <person name="Cros-Aarteil S."/>
            <person name="Calhoun S."/>
            <person name="Haridas S."/>
            <person name="Kuo A."/>
            <person name="Mondo S."/>
            <person name="Pangilinan J."/>
            <person name="Riley R."/>
            <person name="LaButti K."/>
            <person name="Andreopoulos B."/>
            <person name="Lipzen A."/>
            <person name="Chen C."/>
            <person name="Yan M."/>
            <person name="Daum C."/>
            <person name="Ng V."/>
            <person name="Clum A."/>
            <person name="Steindorff A."/>
            <person name="Ohm R.A."/>
            <person name="Martin F."/>
            <person name="Silar P."/>
            <person name="Natvig D.O."/>
            <person name="Lalanne C."/>
            <person name="Gautier V."/>
            <person name="Ament-Velasquez S.L."/>
            <person name="Kruys A."/>
            <person name="Hutchinson M.I."/>
            <person name="Powell A.J."/>
            <person name="Barry K."/>
            <person name="Miller A.N."/>
            <person name="Grigoriev I.V."/>
            <person name="Debuchy R."/>
            <person name="Gladieux P."/>
            <person name="Hiltunen Thoren M."/>
            <person name="Johannesson H."/>
        </authorList>
    </citation>
    <scope>NUCLEOTIDE SEQUENCE [LARGE SCALE GENOMIC DNA]</scope>
    <source>
        <strain evidence="4">CBS 284.82</strain>
    </source>
</reference>
<comment type="caution">
    <text evidence="3">The sequence shown here is derived from an EMBL/GenBank/DDBJ whole genome shotgun (WGS) entry which is preliminary data.</text>
</comment>
<proteinExistence type="predicted"/>
<dbReference type="InterPro" id="IPR053858">
    <property type="entry name" value="Arb2_dom"/>
</dbReference>
<dbReference type="Proteomes" id="UP001303115">
    <property type="component" value="Unassembled WGS sequence"/>
</dbReference>
<evidence type="ECO:0000259" key="2">
    <source>
        <dbReference type="Pfam" id="PF22749"/>
    </source>
</evidence>
<gene>
    <name evidence="3" type="ORF">C8A01DRAFT_44953</name>
</gene>
<dbReference type="Pfam" id="PF22749">
    <property type="entry name" value="Arb2"/>
    <property type="match status" value="1"/>
</dbReference>
<organism evidence="3 4">
    <name type="scientific">Parachaetomium inaequale</name>
    <dbReference type="NCBI Taxonomy" id="2588326"/>
    <lineage>
        <taxon>Eukaryota</taxon>
        <taxon>Fungi</taxon>
        <taxon>Dikarya</taxon>
        <taxon>Ascomycota</taxon>
        <taxon>Pezizomycotina</taxon>
        <taxon>Sordariomycetes</taxon>
        <taxon>Sordariomycetidae</taxon>
        <taxon>Sordariales</taxon>
        <taxon>Chaetomiaceae</taxon>
        <taxon>Parachaetomium</taxon>
    </lineage>
</organism>
<dbReference type="InterPro" id="IPR048263">
    <property type="entry name" value="Arb2"/>
</dbReference>
<dbReference type="AlphaFoldDB" id="A0AAN6PJ64"/>
<evidence type="ECO:0000256" key="1">
    <source>
        <dbReference type="SAM" id="MobiDB-lite"/>
    </source>
</evidence>
<keyword evidence="4" id="KW-1185">Reference proteome</keyword>
<dbReference type="GO" id="GO:0035197">
    <property type="term" value="F:siRNA binding"/>
    <property type="evidence" value="ECO:0007669"/>
    <property type="project" value="TreeGrafter"/>
</dbReference>
<dbReference type="PANTHER" id="PTHR21357:SF4">
    <property type="entry name" value="FAM172 FAMILY PROTEIN HOMOLOG CG10038"/>
    <property type="match status" value="1"/>
</dbReference>
<protein>
    <submittedName>
        <fullName evidence="3">Arb2 domain-containing protein</fullName>
    </submittedName>
</protein>
<evidence type="ECO:0000313" key="3">
    <source>
        <dbReference type="EMBL" id="KAK4041973.1"/>
    </source>
</evidence>
<accession>A0AAN6PJ64</accession>
<feature type="domain" description="Arb2" evidence="2">
    <location>
        <begin position="15"/>
        <end position="302"/>
    </location>
</feature>
<dbReference type="PANTHER" id="PTHR21357">
    <property type="entry name" value="FAM172 FAMILY PROTEIN HOMOLOG CG10038"/>
    <property type="match status" value="1"/>
</dbReference>